<dbReference type="PANTHER" id="PTHR35458">
    <property type="entry name" value="SLR0755 PROTEIN"/>
    <property type="match status" value="1"/>
</dbReference>
<dbReference type="Proteomes" id="UP000230094">
    <property type="component" value="Unassembled WGS sequence"/>
</dbReference>
<proteinExistence type="predicted"/>
<dbReference type="InterPro" id="IPR021139">
    <property type="entry name" value="NYN"/>
</dbReference>
<dbReference type="Gene3D" id="3.40.50.1010">
    <property type="entry name" value="5'-nuclease"/>
    <property type="match status" value="1"/>
</dbReference>
<sequence>MYNLSMEKKVCIFVDGENLRHSIVDLFPSFNQHDYLPKSAKWAEFFDWVAEKVSDSRGERVRTYWYVVQNIDFAPYGLSSARKDFAHLTKIICKDKGIKEKWNLKKPDEQKKYITFIANDMEKNQDKMQKRFGGWVNIQGEIENDHKSIEFRRAGSIRYNLYDQTLGSEKSVDVKLATDLIKLKDIYDIAVIVSGDQDYVPAVDAIKDFGKHVVNVSFVKEDGYMLPVGARRLNQSTDWCLEVKHSDLKKFLNLP</sequence>
<organism evidence="2 3">
    <name type="scientific">Candidatus Nomurabacteria bacterium CG10_big_fil_rev_8_21_14_0_10_35_16</name>
    <dbReference type="NCBI Taxonomy" id="1974731"/>
    <lineage>
        <taxon>Bacteria</taxon>
        <taxon>Candidatus Nomuraibacteriota</taxon>
    </lineage>
</organism>
<gene>
    <name evidence="2" type="ORF">COU49_02555</name>
</gene>
<dbReference type="PANTHER" id="PTHR35458:SF8">
    <property type="entry name" value="SLR0650 PROTEIN"/>
    <property type="match status" value="1"/>
</dbReference>
<evidence type="ECO:0000259" key="1">
    <source>
        <dbReference type="Pfam" id="PF01936"/>
    </source>
</evidence>
<protein>
    <recommendedName>
        <fullName evidence="1">NYN domain-containing protein</fullName>
    </recommendedName>
</protein>
<dbReference type="AlphaFoldDB" id="A0A2H0TB18"/>
<comment type="caution">
    <text evidence="2">The sequence shown here is derived from an EMBL/GenBank/DDBJ whole genome shotgun (WGS) entry which is preliminary data.</text>
</comment>
<reference evidence="3" key="1">
    <citation type="submission" date="2017-09" db="EMBL/GenBank/DDBJ databases">
        <title>Depth-based differentiation of microbial function through sediment-hosted aquifers and enrichment of novel symbionts in the deep terrestrial subsurface.</title>
        <authorList>
            <person name="Probst A.J."/>
            <person name="Ladd B."/>
            <person name="Jarett J.K."/>
            <person name="Geller-Mcgrath D.E."/>
            <person name="Sieber C.M.K."/>
            <person name="Emerson J.B."/>
            <person name="Anantharaman K."/>
            <person name="Thomas B.C."/>
            <person name="Malmstrom R."/>
            <person name="Stieglmeier M."/>
            <person name="Klingl A."/>
            <person name="Woyke T."/>
            <person name="Ryan C.M."/>
            <person name="Banfield J.F."/>
        </authorList>
    </citation>
    <scope>NUCLEOTIDE SEQUENCE [LARGE SCALE GENOMIC DNA]</scope>
</reference>
<dbReference type="Pfam" id="PF01936">
    <property type="entry name" value="NYN"/>
    <property type="match status" value="1"/>
</dbReference>
<evidence type="ECO:0000313" key="2">
    <source>
        <dbReference type="EMBL" id="PIR68202.1"/>
    </source>
</evidence>
<name>A0A2H0TB18_9BACT</name>
<dbReference type="GO" id="GO:0004540">
    <property type="term" value="F:RNA nuclease activity"/>
    <property type="evidence" value="ECO:0007669"/>
    <property type="project" value="InterPro"/>
</dbReference>
<accession>A0A2H0TB18</accession>
<evidence type="ECO:0000313" key="3">
    <source>
        <dbReference type="Proteomes" id="UP000230094"/>
    </source>
</evidence>
<dbReference type="EMBL" id="PFCQ01000013">
    <property type="protein sequence ID" value="PIR68202.1"/>
    <property type="molecule type" value="Genomic_DNA"/>
</dbReference>
<feature type="domain" description="NYN" evidence="1">
    <location>
        <begin position="155"/>
        <end position="218"/>
    </location>
</feature>
<dbReference type="InterPro" id="IPR047140">
    <property type="entry name" value="LabA"/>
</dbReference>